<gene>
    <name evidence="7" type="ORF">NE237_020522</name>
</gene>
<evidence type="ECO:0008006" key="9">
    <source>
        <dbReference type="Google" id="ProtNLM"/>
    </source>
</evidence>
<reference evidence="7" key="1">
    <citation type="journal article" date="2023" name="Plant J.">
        <title>The genome of the king protea, Protea cynaroides.</title>
        <authorList>
            <person name="Chang J."/>
            <person name="Duong T.A."/>
            <person name="Schoeman C."/>
            <person name="Ma X."/>
            <person name="Roodt D."/>
            <person name="Barker N."/>
            <person name="Li Z."/>
            <person name="Van de Peer Y."/>
            <person name="Mizrachi E."/>
        </authorList>
    </citation>
    <scope>NUCLEOTIDE SEQUENCE</scope>
    <source>
        <tissue evidence="7">Young leaves</tissue>
    </source>
</reference>
<dbReference type="CDD" id="cd01991">
    <property type="entry name" value="Asn_synthase_B_C"/>
    <property type="match status" value="1"/>
</dbReference>
<proteinExistence type="predicted"/>
<dbReference type="PROSITE" id="PS51278">
    <property type="entry name" value="GATASE_TYPE_2"/>
    <property type="match status" value="1"/>
</dbReference>
<dbReference type="PANTHER" id="PTHR45937">
    <property type="entry name" value="ASPARAGINE SYNTHETASE DOMAIN-CONTAINING PROTEIN 1"/>
    <property type="match status" value="1"/>
</dbReference>
<dbReference type="InterPro" id="IPR001962">
    <property type="entry name" value="Asn_synthase"/>
</dbReference>
<dbReference type="InterPro" id="IPR029055">
    <property type="entry name" value="Ntn_hydrolases_N"/>
</dbReference>
<dbReference type="Pfam" id="PF13537">
    <property type="entry name" value="GATase_7"/>
    <property type="match status" value="1"/>
</dbReference>
<dbReference type="InterPro" id="IPR017887">
    <property type="entry name" value="TF_TCP_subgr"/>
</dbReference>
<feature type="region of interest" description="Disordered" evidence="4">
    <location>
        <begin position="207"/>
        <end position="228"/>
    </location>
</feature>
<keyword evidence="2" id="KW-0061">Asparagine biosynthesis</keyword>
<accession>A0A9Q0HAQ9</accession>
<evidence type="ECO:0000256" key="2">
    <source>
        <dbReference type="ARBA" id="ARBA00022888"/>
    </source>
</evidence>
<feature type="compositionally biased region" description="Basic and acidic residues" evidence="4">
    <location>
        <begin position="1"/>
        <end position="17"/>
    </location>
</feature>
<dbReference type="Proteomes" id="UP001141806">
    <property type="component" value="Unassembled WGS sequence"/>
</dbReference>
<dbReference type="PANTHER" id="PTHR45937:SF1">
    <property type="entry name" value="ASPARAGINE SYNTHETASE DOMAIN-CONTAINING PROTEIN 1"/>
    <property type="match status" value="1"/>
</dbReference>
<dbReference type="Gene3D" id="3.60.20.10">
    <property type="entry name" value="Glutamine Phosphoribosylpyrophosphate, subunit 1, domain 1"/>
    <property type="match status" value="1"/>
</dbReference>
<dbReference type="Gene3D" id="3.40.50.620">
    <property type="entry name" value="HUPs"/>
    <property type="match status" value="1"/>
</dbReference>
<keyword evidence="3" id="KW-0315">Glutamine amidotransferase</keyword>
<dbReference type="OrthoDB" id="10252281at2759"/>
<feature type="compositionally biased region" description="Basic and acidic residues" evidence="4">
    <location>
        <begin position="209"/>
        <end position="221"/>
    </location>
</feature>
<evidence type="ECO:0000256" key="1">
    <source>
        <dbReference type="ARBA" id="ARBA00022605"/>
    </source>
</evidence>
<comment type="caution">
    <text evidence="7">The sequence shown here is derived from an EMBL/GenBank/DDBJ whole genome shotgun (WGS) entry which is preliminary data.</text>
</comment>
<dbReference type="SUPFAM" id="SSF52402">
    <property type="entry name" value="Adenine nucleotide alpha hydrolases-like"/>
    <property type="match status" value="1"/>
</dbReference>
<feature type="domain" description="Glutamine amidotransferase type-2" evidence="5">
    <location>
        <begin position="282"/>
        <end position="567"/>
    </location>
</feature>
<dbReference type="AlphaFoldDB" id="A0A9Q0HAQ9"/>
<protein>
    <recommendedName>
        <fullName evidence="9">Asparagine synthetase domain-containing protein 1</fullName>
    </recommendedName>
</protein>
<feature type="domain" description="TCP" evidence="6">
    <location>
        <begin position="51"/>
        <end position="109"/>
    </location>
</feature>
<evidence type="ECO:0000313" key="7">
    <source>
        <dbReference type="EMBL" id="KAJ4960612.1"/>
    </source>
</evidence>
<dbReference type="Pfam" id="PF00733">
    <property type="entry name" value="Asn_synthase"/>
    <property type="match status" value="1"/>
</dbReference>
<feature type="region of interest" description="Disordered" evidence="4">
    <location>
        <begin position="1"/>
        <end position="38"/>
    </location>
</feature>
<dbReference type="SUPFAM" id="SSF56235">
    <property type="entry name" value="N-terminal nucleophile aminohydrolases (Ntn hydrolases)"/>
    <property type="match status" value="1"/>
</dbReference>
<evidence type="ECO:0000259" key="5">
    <source>
        <dbReference type="PROSITE" id="PS51278"/>
    </source>
</evidence>
<organism evidence="7 8">
    <name type="scientific">Protea cynaroides</name>
    <dbReference type="NCBI Taxonomy" id="273540"/>
    <lineage>
        <taxon>Eukaryota</taxon>
        <taxon>Viridiplantae</taxon>
        <taxon>Streptophyta</taxon>
        <taxon>Embryophyta</taxon>
        <taxon>Tracheophyta</taxon>
        <taxon>Spermatophyta</taxon>
        <taxon>Magnoliopsida</taxon>
        <taxon>Proteales</taxon>
        <taxon>Proteaceae</taxon>
        <taxon>Protea</taxon>
    </lineage>
</organism>
<keyword evidence="1" id="KW-0028">Amino-acid biosynthesis</keyword>
<dbReference type="InterPro" id="IPR017932">
    <property type="entry name" value="GATase_2_dom"/>
</dbReference>
<dbReference type="PROSITE" id="PS51369">
    <property type="entry name" value="TCP"/>
    <property type="match status" value="1"/>
</dbReference>
<sequence>MITNPAEKEFQTKKEGNTNENEMIKASSSSRGPWSGLRDPRIVRVSRSFGGKDRHSKVCTIRGLRDRRIRLSVPTAIQLYDLQDRLGVNQPSKVVDWLLNAAKHEIDELPPLQMPVGNFDHQYQQLTRVSQEFDATQSSLAPIVDTNVDYAKVDEDPHSLSSRKRGLNINDDVAREDQNSLYKSPFWTSRMKSKEVAKDTIADKINWMKKNEQDNQERTEGPKANSSSASGFVNNAIPYNSYYHWEPSNLFFFLLENSYGPRVEVKSRSEFRFQRKKTNKMCGIALIISGVRFDLSLLLPDYRPPPETDEVDQTELSVDDLKAALLRRGPDNLGSKKLFLLLKSSSLVEELALLSHPLLDKVIKREKSCLCSSGKNNICIVSSNEVSCTQDNHFTAMKSVAELHFLGATLQLRGINPVFQPLVDTSGNVLVYNGEIFGGIEVGSDSNDSEILMDALGRCCSCDCDASERGCSSTGKVLSSVPELLSTIKGPWALIYWQDSSKTMWFGRDALGRRSLLVHWPTLDDSRLLLSSVSPLSLIKNDIDFESEGLNFWEELPCGIYSVCFDASKASRFLVGTARKHEWTDPGLKELIKWDRAFVRPQGEELKLCNLAVVEDQSVMNSTSQDGMLSELSSPHIVEQAKLRPAVIQHSVPLPVFKVLNALRESVIRRTAQNKIFQRTVLESRGKNVAPVAVLFSGGLDSMILAALLDKCIDPIYKIDLLNVSFDGQSAPDRISARAGVKELQRNAPMRRWNLVEVDADLSDLGSEIKCVMSLIFPANTYMDLNIGIALWLAAGGDGWVDEGISINHEEDHRRIKYKSEAKILLVGSGADEQCAGYGRHKTKYRLGGWPGLHEEMRLDMQRIWKRNLGRDDRCISDNGKEARFPFLDEDVIRTLLDIPLWEVADLDQPLGKGDKKILREVARLLGLEEVSSLPKRAIQFGSRIARESNRKNFGSNRAANQASAGSVVIHKRTGAT</sequence>
<name>A0A9Q0HAQ9_9MAGN</name>
<dbReference type="Pfam" id="PF03634">
    <property type="entry name" value="TCP"/>
    <property type="match status" value="1"/>
</dbReference>
<dbReference type="InterPro" id="IPR051857">
    <property type="entry name" value="Asn_synthetase_domain"/>
</dbReference>
<evidence type="ECO:0000256" key="4">
    <source>
        <dbReference type="SAM" id="MobiDB-lite"/>
    </source>
</evidence>
<dbReference type="InterPro" id="IPR014729">
    <property type="entry name" value="Rossmann-like_a/b/a_fold"/>
</dbReference>
<dbReference type="EMBL" id="JAMYWD010000009">
    <property type="protein sequence ID" value="KAJ4960612.1"/>
    <property type="molecule type" value="Genomic_DNA"/>
</dbReference>
<keyword evidence="8" id="KW-1185">Reference proteome</keyword>
<dbReference type="GO" id="GO:0006529">
    <property type="term" value="P:asparagine biosynthetic process"/>
    <property type="evidence" value="ECO:0007669"/>
    <property type="project" value="UniProtKB-KW"/>
</dbReference>
<evidence type="ECO:0000313" key="8">
    <source>
        <dbReference type="Proteomes" id="UP001141806"/>
    </source>
</evidence>
<feature type="compositionally biased region" description="Polar residues" evidence="4">
    <location>
        <begin position="18"/>
        <end position="32"/>
    </location>
</feature>
<evidence type="ECO:0000259" key="6">
    <source>
        <dbReference type="PROSITE" id="PS51369"/>
    </source>
</evidence>
<dbReference type="GO" id="GO:0004066">
    <property type="term" value="F:asparagine synthase (glutamine-hydrolyzing) activity"/>
    <property type="evidence" value="ECO:0007669"/>
    <property type="project" value="InterPro"/>
</dbReference>
<evidence type="ECO:0000256" key="3">
    <source>
        <dbReference type="ARBA" id="ARBA00022962"/>
    </source>
</evidence>